<sequence length="78" mass="8941">MRTETGATPWKSYRRTQQLATVITSYRVTARWCRSPTSDKSRPSTAGTLSFLTLMQSAFKGRPDTPFFGRTYHVQRAH</sequence>
<gene>
    <name evidence="1" type="ORF">IW256_003945</name>
</gene>
<comment type="caution">
    <text evidence="1">The sequence shown here is derived from an EMBL/GenBank/DDBJ whole genome shotgun (WGS) entry which is preliminary data.</text>
</comment>
<organism evidence="1 2">
    <name type="scientific">Actinomadura viridis</name>
    <dbReference type="NCBI Taxonomy" id="58110"/>
    <lineage>
        <taxon>Bacteria</taxon>
        <taxon>Bacillati</taxon>
        <taxon>Actinomycetota</taxon>
        <taxon>Actinomycetes</taxon>
        <taxon>Streptosporangiales</taxon>
        <taxon>Thermomonosporaceae</taxon>
        <taxon>Actinomadura</taxon>
    </lineage>
</organism>
<protein>
    <submittedName>
        <fullName evidence="1">Uncharacterized protein</fullName>
    </submittedName>
</protein>
<dbReference type="EMBL" id="JADOUA010000001">
    <property type="protein sequence ID" value="MBG6089832.1"/>
    <property type="molecule type" value="Genomic_DNA"/>
</dbReference>
<evidence type="ECO:0000313" key="2">
    <source>
        <dbReference type="Proteomes" id="UP000614047"/>
    </source>
</evidence>
<dbReference type="Proteomes" id="UP000614047">
    <property type="component" value="Unassembled WGS sequence"/>
</dbReference>
<name>A0A931DKN7_9ACTN</name>
<proteinExistence type="predicted"/>
<accession>A0A931DKN7</accession>
<reference evidence="1" key="1">
    <citation type="submission" date="2020-11" db="EMBL/GenBank/DDBJ databases">
        <title>Sequencing the genomes of 1000 actinobacteria strains.</title>
        <authorList>
            <person name="Klenk H.-P."/>
        </authorList>
    </citation>
    <scope>NUCLEOTIDE SEQUENCE</scope>
    <source>
        <strain evidence="1">DSM 43175</strain>
    </source>
</reference>
<keyword evidence="2" id="KW-1185">Reference proteome</keyword>
<dbReference type="AlphaFoldDB" id="A0A931DKN7"/>
<evidence type="ECO:0000313" key="1">
    <source>
        <dbReference type="EMBL" id="MBG6089832.1"/>
    </source>
</evidence>